<evidence type="ECO:0000256" key="1">
    <source>
        <dbReference type="SAM" id="Phobius"/>
    </source>
</evidence>
<dbReference type="Gramene" id="PNT67362">
    <property type="protein sequence ID" value="PNT67362"/>
    <property type="gene ID" value="BRADI_3g26190v3"/>
</dbReference>
<evidence type="ECO:0000313" key="3">
    <source>
        <dbReference type="EnsemblPlants" id="PNT67362"/>
    </source>
</evidence>
<evidence type="ECO:0000313" key="4">
    <source>
        <dbReference type="Proteomes" id="UP000008810"/>
    </source>
</evidence>
<protein>
    <submittedName>
        <fullName evidence="2 3">Uncharacterized protein</fullName>
    </submittedName>
</protein>
<dbReference type="Gramene" id="PNT67363">
    <property type="protein sequence ID" value="PNT67363"/>
    <property type="gene ID" value="BRADI_3g26190v3"/>
</dbReference>
<proteinExistence type="predicted"/>
<feature type="transmembrane region" description="Helical" evidence="1">
    <location>
        <begin position="160"/>
        <end position="179"/>
    </location>
</feature>
<dbReference type="InParanoid" id="A0A2K2CZB3"/>
<dbReference type="Proteomes" id="UP000008810">
    <property type="component" value="Chromosome 3"/>
</dbReference>
<reference evidence="2 3" key="1">
    <citation type="journal article" date="2010" name="Nature">
        <title>Genome sequencing and analysis of the model grass Brachypodium distachyon.</title>
        <authorList>
            <consortium name="International Brachypodium Initiative"/>
        </authorList>
    </citation>
    <scope>NUCLEOTIDE SEQUENCE [LARGE SCALE GENOMIC DNA]</scope>
    <source>
        <strain evidence="2 3">Bd21</strain>
    </source>
</reference>
<keyword evidence="4" id="KW-1185">Reference proteome</keyword>
<reference evidence="2" key="2">
    <citation type="submission" date="2017-06" db="EMBL/GenBank/DDBJ databases">
        <title>WGS assembly of Brachypodium distachyon.</title>
        <authorList>
            <consortium name="The International Brachypodium Initiative"/>
            <person name="Lucas S."/>
            <person name="Harmon-Smith M."/>
            <person name="Lail K."/>
            <person name="Tice H."/>
            <person name="Grimwood J."/>
            <person name="Bruce D."/>
            <person name="Barry K."/>
            <person name="Shu S."/>
            <person name="Lindquist E."/>
            <person name="Wang M."/>
            <person name="Pitluck S."/>
            <person name="Vogel J.P."/>
            <person name="Garvin D.F."/>
            <person name="Mockler T.C."/>
            <person name="Schmutz J."/>
            <person name="Rokhsar D."/>
            <person name="Bevan M.W."/>
        </authorList>
    </citation>
    <scope>NUCLEOTIDE SEQUENCE</scope>
    <source>
        <strain evidence="2">Bd21</strain>
    </source>
</reference>
<keyword evidence="1" id="KW-0812">Transmembrane</keyword>
<keyword evidence="1" id="KW-0472">Membrane</keyword>
<reference evidence="3" key="3">
    <citation type="submission" date="2018-08" db="UniProtKB">
        <authorList>
            <consortium name="EnsemblPlants"/>
        </authorList>
    </citation>
    <scope>IDENTIFICATION</scope>
    <source>
        <strain evidence="3">cv. Bd21</strain>
    </source>
</reference>
<keyword evidence="1" id="KW-1133">Transmembrane helix</keyword>
<dbReference type="EnsemblPlants" id="PNT67362">
    <property type="protein sequence ID" value="PNT67362"/>
    <property type="gene ID" value="BRADI_3g26190v3"/>
</dbReference>
<dbReference type="EMBL" id="CM000882">
    <property type="protein sequence ID" value="PNT67363.1"/>
    <property type="molecule type" value="Genomic_DNA"/>
</dbReference>
<dbReference type="EMBL" id="CM000882">
    <property type="protein sequence ID" value="PNT67362.1"/>
    <property type="molecule type" value="Genomic_DNA"/>
</dbReference>
<sequence>MQLPVVAVSSIDAASISSSPATDLPRQDSPHLPTSAPPFLLCSAHACTSPPRHRLAACLTSLPAPLRCRAPLACSASPCSWPRSPKLRPPPDLLRRQASSPAGLLPSSTRLPLCRSNARHHLAALPSSLLLGPSPSPASPGPCPLFLCFFFFFWKLLPDVWAPLAAACCCIVTTARFGVVAARRRPPRCCTCCCCRTSSEPAKTYLALGMKPRTTTSPT</sequence>
<gene>
    <name evidence="2" type="ORF">BRADI_3g26190v3</name>
</gene>
<organism evidence="2">
    <name type="scientific">Brachypodium distachyon</name>
    <name type="common">Purple false brome</name>
    <name type="synonym">Trachynia distachya</name>
    <dbReference type="NCBI Taxonomy" id="15368"/>
    <lineage>
        <taxon>Eukaryota</taxon>
        <taxon>Viridiplantae</taxon>
        <taxon>Streptophyta</taxon>
        <taxon>Embryophyta</taxon>
        <taxon>Tracheophyta</taxon>
        <taxon>Spermatophyta</taxon>
        <taxon>Magnoliopsida</taxon>
        <taxon>Liliopsida</taxon>
        <taxon>Poales</taxon>
        <taxon>Poaceae</taxon>
        <taxon>BOP clade</taxon>
        <taxon>Pooideae</taxon>
        <taxon>Stipodae</taxon>
        <taxon>Brachypodieae</taxon>
        <taxon>Brachypodium</taxon>
    </lineage>
</organism>
<name>A0A2K2CZB3_BRADI</name>
<dbReference type="AlphaFoldDB" id="A0A2K2CZB3"/>
<dbReference type="EnsemblPlants" id="PNT67363">
    <property type="protein sequence ID" value="PNT67363"/>
    <property type="gene ID" value="BRADI_3g26190v3"/>
</dbReference>
<evidence type="ECO:0000313" key="2">
    <source>
        <dbReference type="EMBL" id="PNT67362.1"/>
    </source>
</evidence>
<accession>A0A2K2CZB3</accession>